<keyword evidence="1" id="KW-0175">Coiled coil</keyword>
<feature type="region of interest" description="Disordered" evidence="2">
    <location>
        <begin position="431"/>
        <end position="556"/>
    </location>
</feature>
<feature type="coiled-coil region" evidence="1">
    <location>
        <begin position="368"/>
        <end position="423"/>
    </location>
</feature>
<dbReference type="STRING" id="27342.A0A0H2S3K6"/>
<keyword evidence="6" id="KW-1185">Reference proteome</keyword>
<evidence type="ECO:0000313" key="6">
    <source>
        <dbReference type="Proteomes" id="UP000053477"/>
    </source>
</evidence>
<accession>A0A0H2S3K6</accession>
<dbReference type="PANTHER" id="PTHR36681:SF3">
    <property type="entry name" value="NUCLEAR GTPASE, GERMINAL CENTER-ASSOCIATED, TANDEM DUPLICATE 3"/>
    <property type="match status" value="1"/>
</dbReference>
<feature type="compositionally biased region" description="Basic residues" evidence="2">
    <location>
        <begin position="438"/>
        <end position="459"/>
    </location>
</feature>
<dbReference type="InterPro" id="IPR056024">
    <property type="entry name" value="DUF7605"/>
</dbReference>
<sequence>MLIDEKHEEQQEIVLGGIPASFKMFNSVQEIDYTPEKSLQEGLNMVKTLKAHINHLELGSKMRKDVWLKEITSLQDQGTPRTLIAVCGGTGVGKSSALNAILDDNIVPTSGMRACTAVVTEISYQKEKGISADVSFLSEKEWRDELKVLLDDLVDESGQVRRTGDLRSEAGVAWHKVHAVYPRLTQDRVVGLNVDQLINLDKKIAGLLGTVKKINAKDSKEFSKQIAKYIDSKDQKRGKDKDKKNDKADGPALWPLIRQVNVKCPAEALSTGAILVDLPGVADANAARSSIARDYMKKADCIWVLAPITRAVDDKTAKDLLGDAFKSQVMNGGFNDVEGTITFIATKCDDISCSEAIGSLSLEDDPELEDIENRLQGAHTEIKECKARKAAAEKVAKEITEELKVIREDVKEHEDHLDAIEEGREFTYKNAKKDEGKKKKNSKKRKNTRGGKGGSPKRRKSEEPNSDSDSDVERMLDSDADMDVDDEDDDFIVDDDDDISVASDKKSNHSDSDDSEKDDSDNEDDDDKKSNASNDENDGDAIEEEPAAAPLTKEDVKALITARKADLKDARERLSNARKDKKEAMDAQSAAEKRRAKIQREKNGFCSKKRSEYSRDVLKQDFRSGLKELDDADAERRNPATFDPTVNLRDYDNINLPVFTVSARDYIRITKQVKGDGEPSCFSSINDTGVPELQEWCKTLTVASRERGARSFRNHLRVFATSVKTYIQSFGTVSESDRTTLRDQWQTKQRLVQMNNDDRDSDSEDEDDPYDLGNTYRKSIEDAYGLDDDDDSNGISKRLAKDLVFVVEDCVKEMQEVFREGIEDKCKLGAEYAAENAVQLVDDFAGSTHWCTYRATLRRNGAWRRNLNEELAMPMMKNIASSWAKVFESDLLTSFEKGVVRAVKSLLEEFLDSCNVGLRERAKNQSELCIEEVKVSLKKTVGVVSEQLQASQKDVSRGLAPHVQDQLFDGYATAMLEKGTGSVARQKAIFRNFVNKEKHNLFDGGADSILERLGAMAIDVGKALVGSLEDLANKVEVNLAVLWEGPVDVKSNVTERIEAVSHVTSILQQLALWDTADTTRPKLIAPPS</sequence>
<feature type="compositionally biased region" description="Acidic residues" evidence="2">
    <location>
        <begin position="513"/>
        <end position="526"/>
    </location>
</feature>
<evidence type="ECO:0000256" key="1">
    <source>
        <dbReference type="SAM" id="Coils"/>
    </source>
</evidence>
<evidence type="ECO:0000256" key="2">
    <source>
        <dbReference type="SAM" id="MobiDB-lite"/>
    </source>
</evidence>
<dbReference type="Pfam" id="PF24564">
    <property type="entry name" value="DUF7605"/>
    <property type="match status" value="1"/>
</dbReference>
<evidence type="ECO:0000313" key="5">
    <source>
        <dbReference type="EMBL" id="KLO16323.1"/>
    </source>
</evidence>
<evidence type="ECO:0000259" key="3">
    <source>
        <dbReference type="Pfam" id="PF00350"/>
    </source>
</evidence>
<protein>
    <recommendedName>
        <fullName evidence="7">G domain-containing protein</fullName>
    </recommendedName>
</protein>
<dbReference type="Gene3D" id="3.40.50.300">
    <property type="entry name" value="P-loop containing nucleotide triphosphate hydrolases"/>
    <property type="match status" value="1"/>
</dbReference>
<dbReference type="InterPro" id="IPR045063">
    <property type="entry name" value="Dynamin_N"/>
</dbReference>
<dbReference type="Pfam" id="PF00350">
    <property type="entry name" value="Dynamin_N"/>
    <property type="match status" value="1"/>
</dbReference>
<dbReference type="PANTHER" id="PTHR36681">
    <property type="entry name" value="NUCLEAR GTPASE, GERMINAL CENTER-ASSOCIATED, TANDEM DUPLICATE 3"/>
    <property type="match status" value="1"/>
</dbReference>
<dbReference type="AlphaFoldDB" id="A0A0H2S3K6"/>
<feature type="compositionally biased region" description="Acidic residues" evidence="2">
    <location>
        <begin position="535"/>
        <end position="546"/>
    </location>
</feature>
<feature type="compositionally biased region" description="Basic and acidic residues" evidence="2">
    <location>
        <begin position="573"/>
        <end position="585"/>
    </location>
</feature>
<name>A0A0H2S3K6_9AGAM</name>
<dbReference type="OrthoDB" id="3598281at2759"/>
<feature type="domain" description="Dynamin N-terminal" evidence="3">
    <location>
        <begin position="84"/>
        <end position="320"/>
    </location>
</feature>
<feature type="region of interest" description="Disordered" evidence="2">
    <location>
        <begin position="573"/>
        <end position="602"/>
    </location>
</feature>
<dbReference type="EMBL" id="KQ085917">
    <property type="protein sequence ID" value="KLO16323.1"/>
    <property type="molecule type" value="Genomic_DNA"/>
</dbReference>
<feature type="region of interest" description="Disordered" evidence="2">
    <location>
        <begin position="751"/>
        <end position="774"/>
    </location>
</feature>
<reference evidence="5 6" key="1">
    <citation type="submission" date="2015-04" db="EMBL/GenBank/DDBJ databases">
        <title>Complete genome sequence of Schizopora paradoxa KUC8140, a cosmopolitan wood degrader in East Asia.</title>
        <authorList>
            <consortium name="DOE Joint Genome Institute"/>
            <person name="Min B."/>
            <person name="Park H."/>
            <person name="Jang Y."/>
            <person name="Kim J.-J."/>
            <person name="Kim K.H."/>
            <person name="Pangilinan J."/>
            <person name="Lipzen A."/>
            <person name="Riley R."/>
            <person name="Grigoriev I.V."/>
            <person name="Spatafora J.W."/>
            <person name="Choi I.-G."/>
        </authorList>
    </citation>
    <scope>NUCLEOTIDE SEQUENCE [LARGE SCALE GENOMIC DNA]</scope>
    <source>
        <strain evidence="5 6">KUC8140</strain>
    </source>
</reference>
<evidence type="ECO:0008006" key="7">
    <source>
        <dbReference type="Google" id="ProtNLM"/>
    </source>
</evidence>
<feature type="domain" description="DUF7605" evidence="4">
    <location>
        <begin position="846"/>
        <end position="997"/>
    </location>
</feature>
<feature type="compositionally biased region" description="Acidic residues" evidence="2">
    <location>
        <begin position="759"/>
        <end position="770"/>
    </location>
</feature>
<dbReference type="Proteomes" id="UP000053477">
    <property type="component" value="Unassembled WGS sequence"/>
</dbReference>
<dbReference type="InParanoid" id="A0A0H2S3K6"/>
<feature type="compositionally biased region" description="Acidic residues" evidence="2">
    <location>
        <begin position="478"/>
        <end position="499"/>
    </location>
</feature>
<dbReference type="InterPro" id="IPR027417">
    <property type="entry name" value="P-loop_NTPase"/>
</dbReference>
<proteinExistence type="predicted"/>
<organism evidence="5 6">
    <name type="scientific">Schizopora paradoxa</name>
    <dbReference type="NCBI Taxonomy" id="27342"/>
    <lineage>
        <taxon>Eukaryota</taxon>
        <taxon>Fungi</taxon>
        <taxon>Dikarya</taxon>
        <taxon>Basidiomycota</taxon>
        <taxon>Agaricomycotina</taxon>
        <taxon>Agaricomycetes</taxon>
        <taxon>Hymenochaetales</taxon>
        <taxon>Schizoporaceae</taxon>
        <taxon>Schizopora</taxon>
    </lineage>
</organism>
<evidence type="ECO:0000259" key="4">
    <source>
        <dbReference type="Pfam" id="PF24564"/>
    </source>
</evidence>
<gene>
    <name evidence="5" type="ORF">SCHPADRAFT_823334</name>
</gene>
<dbReference type="SUPFAM" id="SSF52540">
    <property type="entry name" value="P-loop containing nucleoside triphosphate hydrolases"/>
    <property type="match status" value="1"/>
</dbReference>
<feature type="compositionally biased region" description="Basic and acidic residues" evidence="2">
    <location>
        <begin position="503"/>
        <end position="512"/>
    </location>
</feature>